<dbReference type="Pfam" id="PF00682">
    <property type="entry name" value="HMGL-like"/>
    <property type="match status" value="1"/>
</dbReference>
<protein>
    <recommendedName>
        <fullName evidence="3">hydroxymethylglutaryl-CoA lyase</fullName>
        <ecNumber evidence="3">4.1.3.4</ecNumber>
    </recommendedName>
</protein>
<reference evidence="8 9" key="1">
    <citation type="submission" date="2023-08" db="EMBL/GenBank/DDBJ databases">
        <title>Black Yeasts Isolated from many extreme environments.</title>
        <authorList>
            <person name="Coleine C."/>
            <person name="Stajich J.E."/>
            <person name="Selbmann L."/>
        </authorList>
    </citation>
    <scope>NUCLEOTIDE SEQUENCE [LARGE SCALE GENOMIC DNA]</scope>
    <source>
        <strain evidence="8 9">CCFEE 5792</strain>
    </source>
</reference>
<dbReference type="AlphaFoldDB" id="A0AAV9NMR7"/>
<dbReference type="EMBL" id="JAVRRD010000002">
    <property type="protein sequence ID" value="KAK5062666.1"/>
    <property type="molecule type" value="Genomic_DNA"/>
</dbReference>
<evidence type="ECO:0000256" key="4">
    <source>
        <dbReference type="ARBA" id="ARBA00022723"/>
    </source>
</evidence>
<feature type="domain" description="Pyruvate carboxyltransferase" evidence="7">
    <location>
        <begin position="7"/>
        <end position="280"/>
    </location>
</feature>
<comment type="caution">
    <text evidence="8">The sequence shown here is derived from an EMBL/GenBank/DDBJ whole genome shotgun (WGS) entry which is preliminary data.</text>
</comment>
<evidence type="ECO:0000313" key="9">
    <source>
        <dbReference type="Proteomes" id="UP001358417"/>
    </source>
</evidence>
<accession>A0AAV9NMR7</accession>
<dbReference type="InterPro" id="IPR013785">
    <property type="entry name" value="Aldolase_TIM"/>
</dbReference>
<dbReference type="Proteomes" id="UP001358417">
    <property type="component" value="Unassembled WGS sequence"/>
</dbReference>
<dbReference type="Pfam" id="PF00378">
    <property type="entry name" value="ECH_1"/>
    <property type="match status" value="1"/>
</dbReference>
<evidence type="ECO:0000256" key="1">
    <source>
        <dbReference type="ARBA" id="ARBA00005143"/>
    </source>
</evidence>
<evidence type="ECO:0000313" key="8">
    <source>
        <dbReference type="EMBL" id="KAK5062666.1"/>
    </source>
</evidence>
<keyword evidence="5" id="KW-0456">Lyase</keyword>
<dbReference type="GO" id="GO:0046951">
    <property type="term" value="P:ketone body biosynthetic process"/>
    <property type="evidence" value="ECO:0007669"/>
    <property type="project" value="TreeGrafter"/>
</dbReference>
<evidence type="ECO:0000256" key="2">
    <source>
        <dbReference type="ARBA" id="ARBA00009405"/>
    </source>
</evidence>
<evidence type="ECO:0000256" key="6">
    <source>
        <dbReference type="ARBA" id="ARBA00049877"/>
    </source>
</evidence>
<evidence type="ECO:0000256" key="5">
    <source>
        <dbReference type="ARBA" id="ARBA00023239"/>
    </source>
</evidence>
<name>A0AAV9NMR7_9EURO</name>
<dbReference type="GO" id="GO:0006552">
    <property type="term" value="P:L-leucine catabolic process"/>
    <property type="evidence" value="ECO:0007669"/>
    <property type="project" value="TreeGrafter"/>
</dbReference>
<comment type="catalytic activity">
    <reaction evidence="6">
        <text>(3S)-3-hydroxy-3-methylglutaryl-CoA = acetoacetate + acetyl-CoA</text>
        <dbReference type="Rhea" id="RHEA:24404"/>
        <dbReference type="ChEBI" id="CHEBI:13705"/>
        <dbReference type="ChEBI" id="CHEBI:43074"/>
        <dbReference type="ChEBI" id="CHEBI:57288"/>
        <dbReference type="EC" id="4.1.3.4"/>
    </reaction>
</comment>
<evidence type="ECO:0000259" key="7">
    <source>
        <dbReference type="PROSITE" id="PS50991"/>
    </source>
</evidence>
<dbReference type="InterPro" id="IPR001753">
    <property type="entry name" value="Enoyl-CoA_hydra/iso"/>
</dbReference>
<dbReference type="RefSeq" id="XP_064710938.1">
    <property type="nucleotide sequence ID" value="XM_064848314.1"/>
</dbReference>
<dbReference type="Gene3D" id="3.90.226.10">
    <property type="entry name" value="2-enoyl-CoA Hydratase, Chain A, domain 1"/>
    <property type="match status" value="1"/>
</dbReference>
<dbReference type="CDD" id="cd06558">
    <property type="entry name" value="crotonase-like"/>
    <property type="match status" value="1"/>
</dbReference>
<proteinExistence type="inferred from homology"/>
<organism evidence="8 9">
    <name type="scientific">Exophiala bonariae</name>
    <dbReference type="NCBI Taxonomy" id="1690606"/>
    <lineage>
        <taxon>Eukaryota</taxon>
        <taxon>Fungi</taxon>
        <taxon>Dikarya</taxon>
        <taxon>Ascomycota</taxon>
        <taxon>Pezizomycotina</taxon>
        <taxon>Eurotiomycetes</taxon>
        <taxon>Chaetothyriomycetidae</taxon>
        <taxon>Chaetothyriales</taxon>
        <taxon>Herpotrichiellaceae</taxon>
        <taxon>Exophiala</taxon>
    </lineage>
</organism>
<comment type="pathway">
    <text evidence="1">Metabolic intermediate metabolism; (S)-3-hydroxy-3-methylglutaryl-CoA degradation; acetoacetate from (S)-3-hydroxy-3-methylglutaryl-CoA: step 1/1.</text>
</comment>
<gene>
    <name evidence="8" type="ORF">LTR84_004739</name>
</gene>
<dbReference type="InterPro" id="IPR043594">
    <property type="entry name" value="HMGL"/>
</dbReference>
<dbReference type="FunFam" id="3.20.20.70:FF:000071">
    <property type="entry name" value="Hydroxymethylglutaryl-CoA lyase"/>
    <property type="match status" value="1"/>
</dbReference>
<keyword evidence="9" id="KW-1185">Reference proteome</keyword>
<evidence type="ECO:0000256" key="3">
    <source>
        <dbReference type="ARBA" id="ARBA00012910"/>
    </source>
</evidence>
<dbReference type="GO" id="GO:0046872">
    <property type="term" value="F:metal ion binding"/>
    <property type="evidence" value="ECO:0007669"/>
    <property type="project" value="UniProtKB-KW"/>
</dbReference>
<dbReference type="PANTHER" id="PTHR42738">
    <property type="entry name" value="HYDROXYMETHYLGLUTARYL-COA LYASE"/>
    <property type="match status" value="1"/>
</dbReference>
<dbReference type="CDD" id="cd07938">
    <property type="entry name" value="DRE_TIM_HMGL"/>
    <property type="match status" value="1"/>
</dbReference>
<dbReference type="Gene3D" id="3.20.20.70">
    <property type="entry name" value="Aldolase class I"/>
    <property type="match status" value="1"/>
</dbReference>
<dbReference type="InterPro" id="IPR000891">
    <property type="entry name" value="PYR_CT"/>
</dbReference>
<dbReference type="NCBIfam" id="NF004283">
    <property type="entry name" value="PRK05692.1"/>
    <property type="match status" value="1"/>
</dbReference>
<dbReference type="PROSITE" id="PS50991">
    <property type="entry name" value="PYR_CT"/>
    <property type="match status" value="1"/>
</dbReference>
<dbReference type="InterPro" id="IPR029045">
    <property type="entry name" value="ClpP/crotonase-like_dom_sf"/>
</dbReference>
<keyword evidence="4" id="KW-0479">Metal-binding</keyword>
<comment type="similarity">
    <text evidence="2">Belongs to the HMG-CoA lyase family.</text>
</comment>
<dbReference type="GO" id="GO:0004419">
    <property type="term" value="F:hydroxymethylglutaryl-CoA lyase activity"/>
    <property type="evidence" value="ECO:0007669"/>
    <property type="project" value="UniProtKB-EC"/>
</dbReference>
<dbReference type="GeneID" id="89972917"/>
<dbReference type="EC" id="4.1.3.4" evidence="3"/>
<dbReference type="SUPFAM" id="SSF51569">
    <property type="entry name" value="Aldolase"/>
    <property type="match status" value="1"/>
</dbReference>
<dbReference type="PANTHER" id="PTHR42738:SF17">
    <property type="entry name" value="HYDROXYMETHYLGLUTARYL-COA LYASE"/>
    <property type="match status" value="1"/>
</dbReference>
<dbReference type="SUPFAM" id="SSF52096">
    <property type="entry name" value="ClpP/crotonase"/>
    <property type="match status" value="1"/>
</dbReference>
<sequence length="599" mass="64628">MARTPFVRIVEVGPRDGLQNIKETVPLEVKVELINRLNEAGTKCMEPTSIVSPKAIPQLRDSQALLSTPSVNNLIQRPNTRYPVLVPNLKGLEIAKRLGVKEVCVFISATEGFSQANINCTVAEGLQRAKEVIEHALRAGIAVRGAVSCIFSDPYDGPTDPAAVLHTVRSLLSYGCYEVLLGDTVGVGCPEDVRRLLSYLKEGGVDIEKLAGHFHDTYGQAVANSWAAYEFGIRTFDSAIAGLGGCPFAPGAKGNVATEDLVYSFHKAGIETGLDLSKLSATGEWISNILKRPNNSRAGQAIAQKNVSSKNTSGIPAKKLQWHFVERSPNLDILRSGVNVKIVLRRPQNGNALTSDMLTQLQSFVQKASSDQSISRIILTAEGKFFCTGMDLSDKVKASAEGQQEKKKSDHAMFTELFETISKAPQVTIAAINGPCYAGGIGLAFSCDIRIAVETASLTLSEVKLGLCPAIISEYLIREWGPSFTREAMLSARAISMTELKSIGAVHVLAKDVADLDSQLDNYLIDLRKAAPEASTLVKRVVSAGWSSPGGQIQRDTIKGVFEGMMKLGSESEVGLGAFRAKKSVDWDTLKENHSKPKL</sequence>